<keyword evidence="3" id="KW-0378">Hydrolase</keyword>
<feature type="transmembrane region" description="Helical" evidence="1">
    <location>
        <begin position="22"/>
        <end position="46"/>
    </location>
</feature>
<sequence>MDEPDNFQLDDDELSDIEPQSFFIRAVTFELLLGVVGLVAGWVVGFDARQWIPAFDDLPVIFSSLGWGVIATLPMLLAVFILERLQIAGVQELSTITKDRLLAPMRRLTFMELFAIAVCAGLGEELLFRGFLQAWLIGPLAEAGPGRIFIGLMVASIVFGLVHALTPTYFILAAVVGFYLGGIAIATENLLIPIVAHALYDAVQLVTSVREENAKTSEG</sequence>
<keyword evidence="3" id="KW-0645">Protease</keyword>
<reference evidence="3 4" key="1">
    <citation type="submission" date="2019-02" db="EMBL/GenBank/DDBJ databases">
        <title>Deep-cultivation of Planctomycetes and their phenomic and genomic characterization uncovers novel biology.</title>
        <authorList>
            <person name="Wiegand S."/>
            <person name="Jogler M."/>
            <person name="Boedeker C."/>
            <person name="Pinto D."/>
            <person name="Vollmers J."/>
            <person name="Rivas-Marin E."/>
            <person name="Kohn T."/>
            <person name="Peeters S.H."/>
            <person name="Heuer A."/>
            <person name="Rast P."/>
            <person name="Oberbeckmann S."/>
            <person name="Bunk B."/>
            <person name="Jeske O."/>
            <person name="Meyerdierks A."/>
            <person name="Storesund J.E."/>
            <person name="Kallscheuer N."/>
            <person name="Luecker S."/>
            <person name="Lage O.M."/>
            <person name="Pohl T."/>
            <person name="Merkel B.J."/>
            <person name="Hornburger P."/>
            <person name="Mueller R.-W."/>
            <person name="Bruemmer F."/>
            <person name="Labrenz M."/>
            <person name="Spormann A.M."/>
            <person name="Op den Camp H."/>
            <person name="Overmann J."/>
            <person name="Amann R."/>
            <person name="Jetten M.S.M."/>
            <person name="Mascher T."/>
            <person name="Medema M.H."/>
            <person name="Devos D.P."/>
            <person name="Kaster A.-K."/>
            <person name="Ovreas L."/>
            <person name="Rohde M."/>
            <person name="Galperin M.Y."/>
            <person name="Jogler C."/>
        </authorList>
    </citation>
    <scope>NUCLEOTIDE SEQUENCE [LARGE SCALE GENOMIC DNA]</scope>
    <source>
        <strain evidence="3 4">FF011L</strain>
    </source>
</reference>
<dbReference type="AlphaFoldDB" id="A0A517MEV5"/>
<evidence type="ECO:0000259" key="2">
    <source>
        <dbReference type="Pfam" id="PF02517"/>
    </source>
</evidence>
<organism evidence="3 4">
    <name type="scientific">Roseimaritima multifibrata</name>
    <dbReference type="NCBI Taxonomy" id="1930274"/>
    <lineage>
        <taxon>Bacteria</taxon>
        <taxon>Pseudomonadati</taxon>
        <taxon>Planctomycetota</taxon>
        <taxon>Planctomycetia</taxon>
        <taxon>Pirellulales</taxon>
        <taxon>Pirellulaceae</taxon>
        <taxon>Roseimaritima</taxon>
    </lineage>
</organism>
<evidence type="ECO:0000313" key="3">
    <source>
        <dbReference type="EMBL" id="QDS93424.1"/>
    </source>
</evidence>
<feature type="transmembrane region" description="Helical" evidence="1">
    <location>
        <begin position="108"/>
        <end position="128"/>
    </location>
</feature>
<dbReference type="KEGG" id="rml:FF011L_21940"/>
<dbReference type="Proteomes" id="UP000320672">
    <property type="component" value="Chromosome"/>
</dbReference>
<protein>
    <submittedName>
        <fullName evidence="3">CAAX amino terminal protease self-immunity</fullName>
    </submittedName>
</protein>
<dbReference type="RefSeq" id="WP_145351593.1">
    <property type="nucleotide sequence ID" value="NZ_CP036262.1"/>
</dbReference>
<gene>
    <name evidence="3" type="ORF">FF011L_21940</name>
</gene>
<name>A0A517MEV5_9BACT</name>
<dbReference type="GO" id="GO:0080120">
    <property type="term" value="P:CAAX-box protein maturation"/>
    <property type="evidence" value="ECO:0007669"/>
    <property type="project" value="UniProtKB-ARBA"/>
</dbReference>
<keyword evidence="1" id="KW-0472">Membrane</keyword>
<keyword evidence="4" id="KW-1185">Reference proteome</keyword>
<dbReference type="PANTHER" id="PTHR43592">
    <property type="entry name" value="CAAX AMINO TERMINAL PROTEASE"/>
    <property type="match status" value="1"/>
</dbReference>
<keyword evidence="1" id="KW-0812">Transmembrane</keyword>
<dbReference type="GO" id="GO:0004175">
    <property type="term" value="F:endopeptidase activity"/>
    <property type="evidence" value="ECO:0007669"/>
    <property type="project" value="UniProtKB-ARBA"/>
</dbReference>
<keyword evidence="1" id="KW-1133">Transmembrane helix</keyword>
<accession>A0A517MEV5</accession>
<feature type="transmembrane region" description="Helical" evidence="1">
    <location>
        <begin position="58"/>
        <end position="82"/>
    </location>
</feature>
<dbReference type="GO" id="GO:0006508">
    <property type="term" value="P:proteolysis"/>
    <property type="evidence" value="ECO:0007669"/>
    <property type="project" value="UniProtKB-KW"/>
</dbReference>
<feature type="domain" description="CAAX prenyl protease 2/Lysostaphin resistance protein A-like" evidence="2">
    <location>
        <begin position="110"/>
        <end position="203"/>
    </location>
</feature>
<dbReference type="PANTHER" id="PTHR43592:SF15">
    <property type="entry name" value="CAAX AMINO TERMINAL PROTEASE FAMILY PROTEIN"/>
    <property type="match status" value="1"/>
</dbReference>
<dbReference type="EMBL" id="CP036262">
    <property type="protein sequence ID" value="QDS93424.1"/>
    <property type="molecule type" value="Genomic_DNA"/>
</dbReference>
<dbReference type="InterPro" id="IPR003675">
    <property type="entry name" value="Rce1/LyrA-like_dom"/>
</dbReference>
<feature type="transmembrane region" description="Helical" evidence="1">
    <location>
        <begin position="178"/>
        <end position="200"/>
    </location>
</feature>
<dbReference type="Pfam" id="PF02517">
    <property type="entry name" value="Rce1-like"/>
    <property type="match status" value="1"/>
</dbReference>
<dbReference type="OrthoDB" id="118729at2"/>
<evidence type="ECO:0000313" key="4">
    <source>
        <dbReference type="Proteomes" id="UP000320672"/>
    </source>
</evidence>
<feature type="transmembrane region" description="Helical" evidence="1">
    <location>
        <begin position="148"/>
        <end position="172"/>
    </location>
</feature>
<proteinExistence type="predicted"/>
<evidence type="ECO:0000256" key="1">
    <source>
        <dbReference type="SAM" id="Phobius"/>
    </source>
</evidence>